<feature type="domain" description="C2H2-type" evidence="8">
    <location>
        <begin position="471"/>
        <end position="500"/>
    </location>
</feature>
<evidence type="ECO:0000313" key="9">
    <source>
        <dbReference type="EMBL" id="RDL32024.1"/>
    </source>
</evidence>
<dbReference type="InterPro" id="IPR013087">
    <property type="entry name" value="Znf_C2H2_type"/>
</dbReference>
<dbReference type="AlphaFoldDB" id="A0A370TCS4"/>
<dbReference type="Gene3D" id="3.30.160.60">
    <property type="entry name" value="Classic Zinc Finger"/>
    <property type="match status" value="2"/>
</dbReference>
<feature type="region of interest" description="Disordered" evidence="6">
    <location>
        <begin position="350"/>
        <end position="377"/>
    </location>
</feature>
<dbReference type="Pfam" id="PF00096">
    <property type="entry name" value="zf-C2H2"/>
    <property type="match status" value="1"/>
</dbReference>
<feature type="domain" description="C2H2-type" evidence="8">
    <location>
        <begin position="187"/>
        <end position="215"/>
    </location>
</feature>
<dbReference type="GeneID" id="43602275"/>
<dbReference type="OrthoDB" id="8117402at2759"/>
<evidence type="ECO:0000256" key="3">
    <source>
        <dbReference type="ARBA" id="ARBA00022771"/>
    </source>
</evidence>
<evidence type="ECO:0000256" key="7">
    <source>
        <dbReference type="SAM" id="Phobius"/>
    </source>
</evidence>
<dbReference type="InterPro" id="IPR036236">
    <property type="entry name" value="Znf_C2H2_sf"/>
</dbReference>
<comment type="caution">
    <text evidence="9">The sequence shown here is derived from an EMBL/GenBank/DDBJ whole genome shotgun (WGS) entry which is preliminary data.</text>
</comment>
<proteinExistence type="predicted"/>
<evidence type="ECO:0000256" key="2">
    <source>
        <dbReference type="ARBA" id="ARBA00022737"/>
    </source>
</evidence>
<dbReference type="GO" id="GO:0000981">
    <property type="term" value="F:DNA-binding transcription factor activity, RNA polymerase II-specific"/>
    <property type="evidence" value="ECO:0007669"/>
    <property type="project" value="TreeGrafter"/>
</dbReference>
<evidence type="ECO:0000256" key="1">
    <source>
        <dbReference type="ARBA" id="ARBA00022723"/>
    </source>
</evidence>
<dbReference type="PROSITE" id="PS00028">
    <property type="entry name" value="ZINC_FINGER_C2H2_1"/>
    <property type="match status" value="2"/>
</dbReference>
<dbReference type="EMBL" id="NPIC01000011">
    <property type="protein sequence ID" value="RDL32024.1"/>
    <property type="molecule type" value="Genomic_DNA"/>
</dbReference>
<evidence type="ECO:0000313" key="10">
    <source>
        <dbReference type="Proteomes" id="UP000254866"/>
    </source>
</evidence>
<organism evidence="9 10">
    <name type="scientific">Venustampulla echinocandica</name>
    <dbReference type="NCBI Taxonomy" id="2656787"/>
    <lineage>
        <taxon>Eukaryota</taxon>
        <taxon>Fungi</taxon>
        <taxon>Dikarya</taxon>
        <taxon>Ascomycota</taxon>
        <taxon>Pezizomycotina</taxon>
        <taxon>Leotiomycetes</taxon>
        <taxon>Helotiales</taxon>
        <taxon>Pleuroascaceae</taxon>
        <taxon>Venustampulla</taxon>
    </lineage>
</organism>
<gene>
    <name evidence="9" type="ORF">BP5553_09426</name>
</gene>
<sequence length="602" mass="66781">MPPTIQADYFVLLASLFVFPIIFYVAPCRRPGQPPALFANSEKRRAPAPYYPTKYPEADGAARFSPLLLTLPLEIPRLHLHVGSTNSRVLAILCLLLSRHVAVAQSFVSPSFSPVLTSRSSFYSTQVFSNTSSIISYRPPVKMPPRLSNTLGEPDEEPTFCDKCNLKFKTWMAYHAHKISHPDHRDFTCAICSRDFASEKACERHYGLSHPAKQQLSCPGCQTVFTRLGGLISHIESKQCSSLVVPDFKERLEERKVFYDNHAEVRTHLGTSITTGNLGDHTALPIFSKQRPFAIEESKGGNEKYVAQAGSSQASFELLSLETSLKADVPLSANDDLMSFDDASRILNAPWDSSDPENPPGILFENSGPPSAKQATSDFNIHFPPLGGYETTIVETAATSQGGNVRGIKESHSNAPQPMPASIADAKENTPWIVNADMSSDPSNDDRTWSYNPSNPEFNVDKFWIRSINKFKCPHKGCPKSFVKKGQFTQHVSTHANPKENLQCRHCLRWFASATALTQHSESQAVRCNIRERNDFNARVDEFTAGTAAPVGRHEDNTIRYAVNNLRPDASGAANIVAAHKAALQASDEDTAEYWEKQRPEW</sequence>
<keyword evidence="1" id="KW-0479">Metal-binding</keyword>
<keyword evidence="4" id="KW-0862">Zinc</keyword>
<dbReference type="GO" id="GO:0005634">
    <property type="term" value="C:nucleus"/>
    <property type="evidence" value="ECO:0007669"/>
    <property type="project" value="TreeGrafter"/>
</dbReference>
<dbReference type="SMART" id="SM00355">
    <property type="entry name" value="ZnF_C2H2"/>
    <property type="match status" value="5"/>
</dbReference>
<evidence type="ECO:0000256" key="4">
    <source>
        <dbReference type="ARBA" id="ARBA00022833"/>
    </source>
</evidence>
<dbReference type="SUPFAM" id="SSF57667">
    <property type="entry name" value="beta-beta-alpha zinc fingers"/>
    <property type="match status" value="1"/>
</dbReference>
<keyword evidence="2" id="KW-0677">Repeat</keyword>
<evidence type="ECO:0000256" key="6">
    <source>
        <dbReference type="SAM" id="MobiDB-lite"/>
    </source>
</evidence>
<feature type="region of interest" description="Disordered" evidence="6">
    <location>
        <begin position="401"/>
        <end position="423"/>
    </location>
</feature>
<accession>A0A370TCS4</accession>
<keyword evidence="10" id="KW-1185">Reference proteome</keyword>
<feature type="transmembrane region" description="Helical" evidence="7">
    <location>
        <begin position="7"/>
        <end position="26"/>
    </location>
</feature>
<reference evidence="9 10" key="1">
    <citation type="journal article" date="2018" name="IMA Fungus">
        <title>IMA Genome-F 9: Draft genome sequence of Annulohypoxylon stygium, Aspergillus mulundensis, Berkeleyomyces basicola (syn. Thielaviopsis basicola), Ceratocystis smalleyi, two Cercospora beticola strains, Coleophoma cylindrospora, Fusarium fracticaudum, Phialophora cf. hyalina, and Morchella septimelata.</title>
        <authorList>
            <person name="Wingfield B.D."/>
            <person name="Bills G.F."/>
            <person name="Dong Y."/>
            <person name="Huang W."/>
            <person name="Nel W.J."/>
            <person name="Swalarsk-Parry B.S."/>
            <person name="Vaghefi N."/>
            <person name="Wilken P.M."/>
            <person name="An Z."/>
            <person name="de Beer Z.W."/>
            <person name="De Vos L."/>
            <person name="Chen L."/>
            <person name="Duong T.A."/>
            <person name="Gao Y."/>
            <person name="Hammerbacher A."/>
            <person name="Kikkert J.R."/>
            <person name="Li Y."/>
            <person name="Li H."/>
            <person name="Li K."/>
            <person name="Li Q."/>
            <person name="Liu X."/>
            <person name="Ma X."/>
            <person name="Naidoo K."/>
            <person name="Pethybridge S.J."/>
            <person name="Sun J."/>
            <person name="Steenkamp E.T."/>
            <person name="van der Nest M.A."/>
            <person name="van Wyk S."/>
            <person name="Wingfield M.J."/>
            <person name="Xiong C."/>
            <person name="Yue Q."/>
            <person name="Zhang X."/>
        </authorList>
    </citation>
    <scope>NUCLEOTIDE SEQUENCE [LARGE SCALE GENOMIC DNA]</scope>
    <source>
        <strain evidence="9 10">BP 5553</strain>
    </source>
</reference>
<dbReference type="PANTHER" id="PTHR24409">
    <property type="entry name" value="ZINC FINGER PROTEIN 142"/>
    <property type="match status" value="1"/>
</dbReference>
<keyword evidence="7" id="KW-0812">Transmembrane</keyword>
<dbReference type="GO" id="GO:0000977">
    <property type="term" value="F:RNA polymerase II transcription regulatory region sequence-specific DNA binding"/>
    <property type="evidence" value="ECO:0007669"/>
    <property type="project" value="TreeGrafter"/>
</dbReference>
<dbReference type="STRING" id="2656787.A0A370TCS4"/>
<keyword evidence="3 5" id="KW-0863">Zinc-finger</keyword>
<dbReference type="PANTHER" id="PTHR24409:SF295">
    <property type="entry name" value="AZ2-RELATED"/>
    <property type="match status" value="1"/>
</dbReference>
<dbReference type="GO" id="GO:0008270">
    <property type="term" value="F:zinc ion binding"/>
    <property type="evidence" value="ECO:0007669"/>
    <property type="project" value="UniProtKB-KW"/>
</dbReference>
<evidence type="ECO:0000259" key="8">
    <source>
        <dbReference type="PROSITE" id="PS50157"/>
    </source>
</evidence>
<keyword evidence="7" id="KW-1133">Transmembrane helix</keyword>
<keyword evidence="7" id="KW-0472">Membrane</keyword>
<name>A0A370TCS4_9HELO</name>
<dbReference type="PROSITE" id="PS50157">
    <property type="entry name" value="ZINC_FINGER_C2H2_2"/>
    <property type="match status" value="2"/>
</dbReference>
<dbReference type="RefSeq" id="XP_031865956.1">
    <property type="nucleotide sequence ID" value="XM_032018049.1"/>
</dbReference>
<dbReference type="Proteomes" id="UP000254866">
    <property type="component" value="Unassembled WGS sequence"/>
</dbReference>
<protein>
    <recommendedName>
        <fullName evidence="8">C2H2-type domain-containing protein</fullName>
    </recommendedName>
</protein>
<evidence type="ECO:0000256" key="5">
    <source>
        <dbReference type="PROSITE-ProRule" id="PRU00042"/>
    </source>
</evidence>